<evidence type="ECO:0000256" key="1">
    <source>
        <dbReference type="ARBA" id="ARBA00022630"/>
    </source>
</evidence>
<feature type="domain" description="FAD-binding PCMH-type" evidence="3">
    <location>
        <begin position="1"/>
        <end position="163"/>
    </location>
</feature>
<dbReference type="Proteomes" id="UP000295773">
    <property type="component" value="Unassembled WGS sequence"/>
</dbReference>
<dbReference type="Pfam" id="PF00941">
    <property type="entry name" value="FAD_binding_5"/>
    <property type="match status" value="1"/>
</dbReference>
<keyword evidence="1" id="KW-0285">Flavoprotein</keyword>
<evidence type="ECO:0000313" key="5">
    <source>
        <dbReference type="Proteomes" id="UP000295773"/>
    </source>
</evidence>
<reference evidence="4 5" key="1">
    <citation type="submission" date="2019-03" db="EMBL/GenBank/DDBJ databases">
        <title>Genomic Encyclopedia of Type Strains, Phase IV (KMG-IV): sequencing the most valuable type-strain genomes for metagenomic binning, comparative biology and taxonomic classification.</title>
        <authorList>
            <person name="Goeker M."/>
        </authorList>
    </citation>
    <scope>NUCLEOTIDE SEQUENCE [LARGE SCALE GENOMIC DNA]</scope>
    <source>
        <strain evidence="4 5">DSM 29481</strain>
    </source>
</reference>
<keyword evidence="2" id="KW-0560">Oxidoreductase</keyword>
<accession>A0A4V2VL61</accession>
<evidence type="ECO:0000259" key="3">
    <source>
        <dbReference type="PROSITE" id="PS51387"/>
    </source>
</evidence>
<comment type="caution">
    <text evidence="4">The sequence shown here is derived from an EMBL/GenBank/DDBJ whole genome shotgun (WGS) entry which is preliminary data.</text>
</comment>
<dbReference type="PANTHER" id="PTHR42659">
    <property type="entry name" value="XANTHINE DEHYDROGENASE SUBUNIT C-RELATED"/>
    <property type="match status" value="1"/>
</dbReference>
<dbReference type="GO" id="GO:0071949">
    <property type="term" value="F:FAD binding"/>
    <property type="evidence" value="ECO:0007669"/>
    <property type="project" value="InterPro"/>
</dbReference>
<gene>
    <name evidence="4" type="ORF">EDD61_10335</name>
</gene>
<sequence>MLHIQQYVKASSLDEAYTLLMKNRNHQILGGMQWLKMQDRVVPMAIDLQALHLDEIKEQDDYIEIGAMCTLRQLETSPILLKTFGTLIQDSIKDIVGVQFRNTATLGGSLYSRFGFSDILTAFMVLDTSVVLYHQGEIKLSDYCKMPYERDILTHIRIRKENILTKFLCMRKSATDLSVLNFAIAKTETNYRIAIGARPKRAELVVLPVSYDDKQIEEALSHITLQDNMRGSKEYRKALVYAFVQKGYIALQEETTCR</sequence>
<dbReference type="InterPro" id="IPR016166">
    <property type="entry name" value="FAD-bd_PCMH"/>
</dbReference>
<dbReference type="PROSITE" id="PS51387">
    <property type="entry name" value="FAD_PCMH"/>
    <property type="match status" value="1"/>
</dbReference>
<name>A0A4V2VL61_9FIRM</name>
<dbReference type="EMBL" id="SMBP01000003">
    <property type="protein sequence ID" value="TCU62624.1"/>
    <property type="molecule type" value="Genomic_DNA"/>
</dbReference>
<dbReference type="InterPro" id="IPR036683">
    <property type="entry name" value="CO_DH_flav_C_dom_sf"/>
</dbReference>
<dbReference type="SUPFAM" id="SSF55447">
    <property type="entry name" value="CO dehydrogenase flavoprotein C-terminal domain-like"/>
    <property type="match status" value="1"/>
</dbReference>
<proteinExistence type="predicted"/>
<evidence type="ECO:0000313" key="4">
    <source>
        <dbReference type="EMBL" id="TCU62624.1"/>
    </source>
</evidence>
<dbReference type="InterPro" id="IPR016169">
    <property type="entry name" value="FAD-bd_PCMH_sub2"/>
</dbReference>
<organism evidence="4 5">
    <name type="scientific">Longicatena caecimuris</name>
    <dbReference type="NCBI Taxonomy" id="1796635"/>
    <lineage>
        <taxon>Bacteria</taxon>
        <taxon>Bacillati</taxon>
        <taxon>Bacillota</taxon>
        <taxon>Erysipelotrichia</taxon>
        <taxon>Erysipelotrichales</taxon>
        <taxon>Erysipelotrichaceae</taxon>
        <taxon>Longicatena</taxon>
    </lineage>
</organism>
<dbReference type="SUPFAM" id="SSF56176">
    <property type="entry name" value="FAD-binding/transporter-associated domain-like"/>
    <property type="match status" value="1"/>
</dbReference>
<dbReference type="PANTHER" id="PTHR42659:SF9">
    <property type="entry name" value="XANTHINE DEHYDROGENASE FAD-BINDING SUBUNIT XDHB-RELATED"/>
    <property type="match status" value="1"/>
</dbReference>
<evidence type="ECO:0000256" key="2">
    <source>
        <dbReference type="ARBA" id="ARBA00023002"/>
    </source>
</evidence>
<dbReference type="InterPro" id="IPR002346">
    <property type="entry name" value="Mopterin_DH_FAD-bd"/>
</dbReference>
<dbReference type="RefSeq" id="WP_132223796.1">
    <property type="nucleotide sequence ID" value="NZ_JANKBG010000003.1"/>
</dbReference>
<dbReference type="GO" id="GO:0016491">
    <property type="term" value="F:oxidoreductase activity"/>
    <property type="evidence" value="ECO:0007669"/>
    <property type="project" value="UniProtKB-KW"/>
</dbReference>
<dbReference type="InterPro" id="IPR036318">
    <property type="entry name" value="FAD-bd_PCMH-like_sf"/>
</dbReference>
<dbReference type="Gene3D" id="3.30.465.10">
    <property type="match status" value="1"/>
</dbReference>
<protein>
    <submittedName>
        <fullName evidence="4">CO/xanthine dehydrogenase FAD-binding subunit</fullName>
    </submittedName>
</protein>
<dbReference type="InterPro" id="IPR051312">
    <property type="entry name" value="Diverse_Substr_Oxidored"/>
</dbReference>
<keyword evidence="5" id="KW-1185">Reference proteome</keyword>
<dbReference type="AlphaFoldDB" id="A0A4V2VL61"/>